<evidence type="ECO:0000313" key="2">
    <source>
        <dbReference type="Proteomes" id="UP001242021"/>
    </source>
</evidence>
<dbReference type="RefSeq" id="WP_115600041.1">
    <property type="nucleotide sequence ID" value="NZ_CALXQO010000006.1"/>
</dbReference>
<dbReference type="AlphaFoldDB" id="A0AAJ6GEY9"/>
<protein>
    <submittedName>
        <fullName evidence="1">DUF1116 domain-containing protein</fullName>
    </submittedName>
</protein>
<reference evidence="1" key="1">
    <citation type="submission" date="2022-06" db="EMBL/GenBank/DDBJ databases">
        <title>Brachyspira pilosicoli from pigs in Switzerland.</title>
        <authorList>
            <person name="Schmitt S."/>
            <person name="Arnold M."/>
            <person name="Rossano A."/>
            <person name="Perreten V."/>
        </authorList>
    </citation>
    <scope>NUCLEOTIDE SEQUENCE</scope>
    <source>
        <strain evidence="1">MEI4028</strain>
    </source>
</reference>
<accession>A0AAJ6GEY9</accession>
<dbReference type="InterPro" id="IPR009499">
    <property type="entry name" value="AllG-like"/>
</dbReference>
<proteinExistence type="predicted"/>
<dbReference type="Gene3D" id="3.90.1710.10">
    <property type="entry name" value="Enterococcus faecalis V583 domain"/>
    <property type="match status" value="1"/>
</dbReference>
<name>A0AAJ6GEY9_BRAPL</name>
<dbReference type="EMBL" id="CP098754">
    <property type="protein sequence ID" value="WIH95671.1"/>
    <property type="molecule type" value="Genomic_DNA"/>
</dbReference>
<dbReference type="InterPro" id="IPR024033">
    <property type="entry name" value="OXTCase_su_AllG_h-dom"/>
</dbReference>
<dbReference type="Gene3D" id="3.90.1700.10">
    <property type="entry name" value="v583 domain like"/>
    <property type="match status" value="1"/>
</dbReference>
<dbReference type="Pfam" id="PF06545">
    <property type="entry name" value="AllG"/>
    <property type="match status" value="1"/>
</dbReference>
<dbReference type="Gene3D" id="1.10.10.660">
    <property type="entry name" value="conserved protein of unknown function from Enterococcus faecalis V583"/>
    <property type="match status" value="1"/>
</dbReference>
<gene>
    <name evidence="1" type="ORF">NEH99_03785</name>
</gene>
<dbReference type="Proteomes" id="UP001242021">
    <property type="component" value="Chromosome"/>
</dbReference>
<evidence type="ECO:0000313" key="1">
    <source>
        <dbReference type="EMBL" id="WIH95671.1"/>
    </source>
</evidence>
<organism evidence="1 2">
    <name type="scientific">Brachyspira pilosicoli</name>
    <name type="common">Serpulina pilosicoli</name>
    <dbReference type="NCBI Taxonomy" id="52584"/>
    <lineage>
        <taxon>Bacteria</taxon>
        <taxon>Pseudomonadati</taxon>
        <taxon>Spirochaetota</taxon>
        <taxon>Spirochaetia</taxon>
        <taxon>Brachyspirales</taxon>
        <taxon>Brachyspiraceae</taxon>
        <taxon>Brachyspira</taxon>
    </lineage>
</organism>
<sequence length="468" mass="50903">MANILKDKMKILNIGSNIFQEDYNIQNIQYVQVDWKPSNIKPETLNALEILEKNIDKINKANEEFISKINSASPVLIDIKPAIDAIPNMEKNLILHAGPPIKFEDMAGPMKGAVLGALVFEELASNLEEAEKLALSGKIKFAPCNDYSTVGPMAGIVSASMPVHIILNKTNGNKAFCTVNEGLGKVLRFGANDESVLNRLRWIRDEFAPTLSKVLQKIGEIDIKSIITQALQMGDECHNRNKAATSLFIREIAEEFFNLEDKEKAKKALSFIIKNDHYFLNLSMPSAKASLDSVNDIKYSSVVSVMSRNGVNFGMKLSGLGPDKWFQGPAEPIEGLLFAGYTKDDCCADLGDSAITETYGIGGFAMAAAPAIVSFVGGTVKDAINFSNSMHTITAGESAMYNIPTLNFKPTALGINIMAVIETGIRPVINTGIAHKEPGIGQVGAGITHPPMSVFEDIIIEFAKEFKN</sequence>